<evidence type="ECO:0000313" key="2">
    <source>
        <dbReference type="Proteomes" id="UP000178880"/>
    </source>
</evidence>
<evidence type="ECO:0000313" key="1">
    <source>
        <dbReference type="EMBL" id="OGY99119.1"/>
    </source>
</evidence>
<gene>
    <name evidence="1" type="ORF">A2945_05385</name>
</gene>
<reference evidence="1 2" key="1">
    <citation type="journal article" date="2016" name="Nat. Commun.">
        <title>Thousands of microbial genomes shed light on interconnected biogeochemical processes in an aquifer system.</title>
        <authorList>
            <person name="Anantharaman K."/>
            <person name="Brown C.T."/>
            <person name="Hug L.A."/>
            <person name="Sharon I."/>
            <person name="Castelle C.J."/>
            <person name="Probst A.J."/>
            <person name="Thomas B.C."/>
            <person name="Singh A."/>
            <person name="Wilkins M.J."/>
            <person name="Karaoz U."/>
            <person name="Brodie E.L."/>
            <person name="Williams K.H."/>
            <person name="Hubbard S.S."/>
            <person name="Banfield J.F."/>
        </authorList>
    </citation>
    <scope>NUCLEOTIDE SEQUENCE [LARGE SCALE GENOMIC DNA]</scope>
</reference>
<comment type="caution">
    <text evidence="1">The sequence shown here is derived from an EMBL/GenBank/DDBJ whole genome shotgun (WGS) entry which is preliminary data.</text>
</comment>
<proteinExistence type="predicted"/>
<dbReference type="EMBL" id="MHLA01000021">
    <property type="protein sequence ID" value="OGY99119.1"/>
    <property type="molecule type" value="Genomic_DNA"/>
</dbReference>
<evidence type="ECO:0008006" key="3">
    <source>
        <dbReference type="Google" id="ProtNLM"/>
    </source>
</evidence>
<name>A0A1G2CEF3_9BACT</name>
<organism evidence="1 2">
    <name type="scientific">Candidatus Liptonbacteria bacterium RIFCSPLOWO2_01_FULL_52_25</name>
    <dbReference type="NCBI Taxonomy" id="1798650"/>
    <lineage>
        <taxon>Bacteria</taxon>
        <taxon>Candidatus Liptoniibacteriota</taxon>
    </lineage>
</organism>
<dbReference type="AlphaFoldDB" id="A0A1G2CEF3"/>
<accession>A0A1G2CEF3</accession>
<sequence length="71" mass="8245">MEYPETMQDFTDQFAQQLTEIYLVFLSAGWYQADMPESALRESSAYPSIVMLIRHVIHHVLATLVQFYAMA</sequence>
<dbReference type="Proteomes" id="UP000178880">
    <property type="component" value="Unassembled WGS sequence"/>
</dbReference>
<protein>
    <recommendedName>
        <fullName evidence="3">DinB-like domain-containing protein</fullName>
    </recommendedName>
</protein>